<protein>
    <submittedName>
        <fullName evidence="2">Uncharacterized protein</fullName>
    </submittedName>
</protein>
<name>A0A8S1XBJ9_PAROT</name>
<proteinExistence type="predicted"/>
<organism evidence="2 3">
    <name type="scientific">Paramecium octaurelia</name>
    <dbReference type="NCBI Taxonomy" id="43137"/>
    <lineage>
        <taxon>Eukaryota</taxon>
        <taxon>Sar</taxon>
        <taxon>Alveolata</taxon>
        <taxon>Ciliophora</taxon>
        <taxon>Intramacronucleata</taxon>
        <taxon>Oligohymenophorea</taxon>
        <taxon>Peniculida</taxon>
        <taxon>Parameciidae</taxon>
        <taxon>Paramecium</taxon>
    </lineage>
</organism>
<dbReference type="OMA" id="INCENDS"/>
<evidence type="ECO:0000313" key="2">
    <source>
        <dbReference type="EMBL" id="CAD8198305.1"/>
    </source>
</evidence>
<feature type="compositionally biased region" description="Basic residues" evidence="1">
    <location>
        <begin position="75"/>
        <end position="85"/>
    </location>
</feature>
<accession>A0A8S1XBJ9</accession>
<dbReference type="Proteomes" id="UP000683925">
    <property type="component" value="Unassembled WGS sequence"/>
</dbReference>
<comment type="caution">
    <text evidence="2">The sequence shown here is derived from an EMBL/GenBank/DDBJ whole genome shotgun (WGS) entry which is preliminary data.</text>
</comment>
<sequence>MILSRNYESNSNLTSQNGELLCSQTLIAQQSPCLNKLYQTESPLKRVRTLINLRIKDKETIINRISKSFELRNVRNTKKQQQRRKSGSEQLSQKQLHLDYQYPKTTVKHQEVITNELQRTKERKRTVLKRMSSILLKHQTTIRNINNQGNQRESEVQLLILQQQQQGNDEPNVPQSQEVKKQKLRSFVLEPEQSKVVLNVSRKSKKPFASIQTYINEKATMQAKEQTMNPNNIVNQTNPFMTYTGFQSLTEMNGLIQNKSLINLGRFQVIKPTYPLPKIKMICSARNNCSLLDTNFLKQKKPNIISGNLQRKQRISTNS</sequence>
<reference evidence="2" key="1">
    <citation type="submission" date="2021-01" db="EMBL/GenBank/DDBJ databases">
        <authorList>
            <consortium name="Genoscope - CEA"/>
            <person name="William W."/>
        </authorList>
    </citation>
    <scope>NUCLEOTIDE SEQUENCE</scope>
</reference>
<keyword evidence="3" id="KW-1185">Reference proteome</keyword>
<evidence type="ECO:0000313" key="3">
    <source>
        <dbReference type="Proteomes" id="UP000683925"/>
    </source>
</evidence>
<dbReference type="OrthoDB" id="298235at2759"/>
<evidence type="ECO:0000256" key="1">
    <source>
        <dbReference type="SAM" id="MobiDB-lite"/>
    </source>
</evidence>
<gene>
    <name evidence="2" type="ORF">POCTA_138.1.T1160147</name>
</gene>
<feature type="region of interest" description="Disordered" evidence="1">
    <location>
        <begin position="75"/>
        <end position="96"/>
    </location>
</feature>
<dbReference type="AlphaFoldDB" id="A0A8S1XBJ9"/>
<dbReference type="EMBL" id="CAJJDP010000116">
    <property type="protein sequence ID" value="CAD8198305.1"/>
    <property type="molecule type" value="Genomic_DNA"/>
</dbReference>